<gene>
    <name evidence="1" type="ORF">DXT99_07425</name>
</gene>
<organism evidence="1 2">
    <name type="scientific">Pontibacter diazotrophicus</name>
    <dbReference type="NCBI Taxonomy" id="1400979"/>
    <lineage>
        <taxon>Bacteria</taxon>
        <taxon>Pseudomonadati</taxon>
        <taxon>Bacteroidota</taxon>
        <taxon>Cytophagia</taxon>
        <taxon>Cytophagales</taxon>
        <taxon>Hymenobacteraceae</taxon>
        <taxon>Pontibacter</taxon>
    </lineage>
</organism>
<dbReference type="AlphaFoldDB" id="A0A3D8LEY4"/>
<sequence length="179" mass="20634">MTNTVLTYLHEFYGDGKFHDLTPLIKRDPSAISEAFIYNLHLDGFIEIKEPTAFDTSKDKDEVHPIAGRLTEKGIYYLEGNRKIGTIIKAIEDQLILDVLYRDEDGHEEQVALSPYVFGKDTEERAWVWGAVSSENKDHERFLLDQLTIEETPVGSFRVDREMKLSQPRDIEVVAQVQY</sequence>
<dbReference type="Proteomes" id="UP000256708">
    <property type="component" value="Unassembled WGS sequence"/>
</dbReference>
<keyword evidence="2" id="KW-1185">Reference proteome</keyword>
<accession>A0A3D8LEY4</accession>
<dbReference type="RefSeq" id="WP_115564896.1">
    <property type="nucleotide sequence ID" value="NZ_QRGR01000007.1"/>
</dbReference>
<comment type="caution">
    <text evidence="1">The sequence shown here is derived from an EMBL/GenBank/DDBJ whole genome shotgun (WGS) entry which is preliminary data.</text>
</comment>
<reference evidence="2" key="1">
    <citation type="submission" date="2018-08" db="EMBL/GenBank/DDBJ databases">
        <authorList>
            <person name="Liu Z.-W."/>
            <person name="Du Z.-J."/>
        </authorList>
    </citation>
    <scope>NUCLEOTIDE SEQUENCE [LARGE SCALE GENOMIC DNA]</scope>
    <source>
        <strain evidence="2">H4X</strain>
    </source>
</reference>
<dbReference type="EMBL" id="QRGR01000007">
    <property type="protein sequence ID" value="RDV15824.1"/>
    <property type="molecule type" value="Genomic_DNA"/>
</dbReference>
<proteinExistence type="predicted"/>
<evidence type="ECO:0000313" key="2">
    <source>
        <dbReference type="Proteomes" id="UP000256708"/>
    </source>
</evidence>
<name>A0A3D8LEY4_9BACT</name>
<dbReference type="OrthoDB" id="850721at2"/>
<protein>
    <submittedName>
        <fullName evidence="1">Uncharacterized protein</fullName>
    </submittedName>
</protein>
<evidence type="ECO:0000313" key="1">
    <source>
        <dbReference type="EMBL" id="RDV15824.1"/>
    </source>
</evidence>